<feature type="region of interest" description="Disordered" evidence="5">
    <location>
        <begin position="132"/>
        <end position="155"/>
    </location>
</feature>
<feature type="transmembrane region" description="Helical" evidence="6">
    <location>
        <begin position="584"/>
        <end position="605"/>
    </location>
</feature>
<sequence>MTHRSVTAVVLLSGRDTPTHHRETFAALAAQSRRPDRVVVTAPPELPAGTESVLDDAFDAGLIDELLRTSASLGHVGAVRHVIDLLSDPDRIAPVRRDAEQEAASAGVGRRARDIDVDEAERRALREAETIAQVPARLREQTGAPGRRGSGRRRADDGDDWLWFITEDSAPGTRTLETLLGAVEASPSTAIVGPKRVRHRGAGPQEGHLLTADAADGLVDVGLTLTHGGRIHTGVEAGEIDQGQLDWREDVLAVALPGMLVRQSTLEAAGGFDAALPTPWAEIDLCQRVWRGGERVAVIAEARAVSPAPEGTEAHLVREHRRGQLLTLLKHRPLPFALLLLLLSPLLTLARIAGAIVVHRPRLAAAELSALGGMLRRAPRALAQGAAISRRSAVPRRRLAPLFLPRGEDLRQQIDAIWTRLFADDDRTRRIRRTTWGISGTTHGADDADYGRHGVWTLVLALGATVIALVSLRSLFGRGDLVGPSFRALPESWRDTAQTAWSSWVPGGLGMRGPADPLLRLLGAVPVSGSLLVEVVIFAAVPVSALAAWWAAGALTRAVGARLAIAVVWASAPTVLSALSSGTWQVLVVHMLLPLLALAIGRAIGLPHRLSQASVSAAAAGGLVLLVIGAIQPVLVLVIALALALLAPLVPGRRLRLLWVLVPSLALHAPYIGQYVQHPSILFAGVPGTPAGTQSGLTVLSLWPSVPPAWQALAPLVGAQLAAMTPVLLLAPIVLAALGAPFLAGSAGAAGRLALLVAAVALGVAVLAARTPVEIVDGSLLSGSQHGLLSIALLAILLGAGATFDAFARRGPGISRLRRIASLGAAWVTAALCAVLVVGWSIGLPAVLGIHRQDVAPVPAAAADSGRSADRQRVLVLSATSPDQVQAELVVGGGASLDQRSAAASARTIAAIGEDSAVDVDPASSALRAGTAQLLGTAAAPGGEGLNLLGIEYVVVPGPLEEQEALIGALDSSPRLEKVTQTTTGGLWRLVDAAPRAWIGTPRLDADGAVLDAAADADAAPLRSRVIAVDGSVEAAEAERVIVLSERQDAQWSARVDGRELEPVLVGGWAQGFVLPAGIGGELHLDRDQPWRLPLQILLGATVVLSALIAVPWRRRGVRMEVPS</sequence>
<comment type="caution">
    <text evidence="7">The sequence shown here is derived from an EMBL/GenBank/DDBJ whole genome shotgun (WGS) entry which is preliminary data.</text>
</comment>
<accession>A0ABV6RBW0</accession>
<evidence type="ECO:0000256" key="4">
    <source>
        <dbReference type="ARBA" id="ARBA00022679"/>
    </source>
</evidence>
<evidence type="ECO:0008006" key="9">
    <source>
        <dbReference type="Google" id="ProtNLM"/>
    </source>
</evidence>
<evidence type="ECO:0000313" key="7">
    <source>
        <dbReference type="EMBL" id="MFC0674475.1"/>
    </source>
</evidence>
<organism evidence="7 8">
    <name type="scientific">Brachybacterium hainanense</name>
    <dbReference type="NCBI Taxonomy" id="1541174"/>
    <lineage>
        <taxon>Bacteria</taxon>
        <taxon>Bacillati</taxon>
        <taxon>Actinomycetota</taxon>
        <taxon>Actinomycetes</taxon>
        <taxon>Micrococcales</taxon>
        <taxon>Dermabacteraceae</taxon>
        <taxon>Brachybacterium</taxon>
    </lineage>
</organism>
<evidence type="ECO:0000313" key="8">
    <source>
        <dbReference type="Proteomes" id="UP001589793"/>
    </source>
</evidence>
<dbReference type="PANTHER" id="PTHR43179:SF12">
    <property type="entry name" value="GALACTOFURANOSYLTRANSFERASE GLFT2"/>
    <property type="match status" value="1"/>
</dbReference>
<dbReference type="EMBL" id="JBHLSV010000012">
    <property type="protein sequence ID" value="MFC0674475.1"/>
    <property type="molecule type" value="Genomic_DNA"/>
</dbReference>
<dbReference type="PANTHER" id="PTHR43179">
    <property type="entry name" value="RHAMNOSYLTRANSFERASE WBBL"/>
    <property type="match status" value="1"/>
</dbReference>
<protein>
    <recommendedName>
        <fullName evidence="9">Glycosyl transferase</fullName>
    </recommendedName>
</protein>
<gene>
    <name evidence="7" type="ORF">ACFFF6_10965</name>
</gene>
<keyword evidence="8" id="KW-1185">Reference proteome</keyword>
<keyword evidence="6" id="KW-0472">Membrane</keyword>
<feature type="transmembrane region" description="Helical" evidence="6">
    <location>
        <begin position="334"/>
        <end position="358"/>
    </location>
</feature>
<dbReference type="InterPro" id="IPR029044">
    <property type="entry name" value="Nucleotide-diphossugar_trans"/>
</dbReference>
<evidence type="ECO:0000256" key="5">
    <source>
        <dbReference type="SAM" id="MobiDB-lite"/>
    </source>
</evidence>
<evidence type="ECO:0000256" key="3">
    <source>
        <dbReference type="ARBA" id="ARBA00022676"/>
    </source>
</evidence>
<keyword evidence="4" id="KW-0808">Transferase</keyword>
<dbReference type="Gene3D" id="3.90.550.10">
    <property type="entry name" value="Spore Coat Polysaccharide Biosynthesis Protein SpsA, Chain A"/>
    <property type="match status" value="1"/>
</dbReference>
<evidence type="ECO:0000256" key="6">
    <source>
        <dbReference type="SAM" id="Phobius"/>
    </source>
</evidence>
<feature type="transmembrane region" description="Helical" evidence="6">
    <location>
        <begin position="820"/>
        <end position="842"/>
    </location>
</feature>
<feature type="transmembrane region" description="Helical" evidence="6">
    <location>
        <begin position="531"/>
        <end position="552"/>
    </location>
</feature>
<comment type="pathway">
    <text evidence="1">Cell wall biogenesis; cell wall polysaccharide biosynthesis.</text>
</comment>
<dbReference type="RefSeq" id="WP_376980602.1">
    <property type="nucleotide sequence ID" value="NZ_JBHLSV010000012.1"/>
</dbReference>
<dbReference type="SUPFAM" id="SSF53448">
    <property type="entry name" value="Nucleotide-diphospho-sugar transferases"/>
    <property type="match status" value="1"/>
</dbReference>
<keyword evidence="3" id="KW-0328">Glycosyltransferase</keyword>
<feature type="transmembrane region" description="Helical" evidence="6">
    <location>
        <begin position="559"/>
        <end position="578"/>
    </location>
</feature>
<dbReference type="Proteomes" id="UP001589793">
    <property type="component" value="Unassembled WGS sequence"/>
</dbReference>
<evidence type="ECO:0000256" key="1">
    <source>
        <dbReference type="ARBA" id="ARBA00004776"/>
    </source>
</evidence>
<comment type="similarity">
    <text evidence="2">Belongs to the glycosyltransferase 2 family.</text>
</comment>
<proteinExistence type="inferred from homology"/>
<feature type="transmembrane region" description="Helical" evidence="6">
    <location>
        <begin position="712"/>
        <end position="738"/>
    </location>
</feature>
<feature type="transmembrane region" description="Helical" evidence="6">
    <location>
        <begin position="750"/>
        <end position="768"/>
    </location>
</feature>
<feature type="transmembrane region" description="Helical" evidence="6">
    <location>
        <begin position="455"/>
        <end position="476"/>
    </location>
</feature>
<keyword evidence="6" id="KW-1133">Transmembrane helix</keyword>
<name>A0ABV6RBW0_9MICO</name>
<feature type="transmembrane region" description="Helical" evidence="6">
    <location>
        <begin position="788"/>
        <end position="808"/>
    </location>
</feature>
<feature type="transmembrane region" description="Helical" evidence="6">
    <location>
        <begin position="617"/>
        <end position="650"/>
    </location>
</feature>
<keyword evidence="6" id="KW-0812">Transmembrane</keyword>
<reference evidence="7 8" key="1">
    <citation type="submission" date="2024-09" db="EMBL/GenBank/DDBJ databases">
        <authorList>
            <person name="Sun Q."/>
            <person name="Mori K."/>
        </authorList>
    </citation>
    <scope>NUCLEOTIDE SEQUENCE [LARGE SCALE GENOMIC DNA]</scope>
    <source>
        <strain evidence="7 8">CICC 10874</strain>
    </source>
</reference>
<evidence type="ECO:0000256" key="2">
    <source>
        <dbReference type="ARBA" id="ARBA00006739"/>
    </source>
</evidence>